<dbReference type="PANTHER" id="PTHR43646">
    <property type="entry name" value="GLYCOSYLTRANSFERASE"/>
    <property type="match status" value="1"/>
</dbReference>
<name>A0A1D9G544_MOOP1</name>
<dbReference type="InterPro" id="IPR001173">
    <property type="entry name" value="Glyco_trans_2-like"/>
</dbReference>
<feature type="transmembrane region" description="Helical" evidence="1">
    <location>
        <begin position="392"/>
        <end position="410"/>
    </location>
</feature>
<feature type="transmembrane region" description="Helical" evidence="1">
    <location>
        <begin position="422"/>
        <end position="443"/>
    </location>
</feature>
<reference evidence="4" key="1">
    <citation type="submission" date="2016-10" db="EMBL/GenBank/DDBJ databases">
        <title>Comparative genomics uncovers the prolific and rare metabolic potential of the cyanobacterial genus Moorea.</title>
        <authorList>
            <person name="Leao T."/>
            <person name="Castelao G."/>
            <person name="Korobeynikov A."/>
            <person name="Monroe E.A."/>
            <person name="Podell S."/>
            <person name="Glukhov E."/>
            <person name="Allen E."/>
            <person name="Gerwick W.H."/>
            <person name="Gerwick L."/>
        </authorList>
    </citation>
    <scope>NUCLEOTIDE SEQUENCE [LARGE SCALE GENOMIC DNA]</scope>
    <source>
        <strain evidence="4">JHB</strain>
    </source>
</reference>
<dbReference type="SUPFAM" id="SSF53448">
    <property type="entry name" value="Nucleotide-diphospho-sugar transferases"/>
    <property type="match status" value="1"/>
</dbReference>
<dbReference type="Proteomes" id="UP000176944">
    <property type="component" value="Chromosome"/>
</dbReference>
<evidence type="ECO:0000313" key="3">
    <source>
        <dbReference type="EMBL" id="AOY82654.2"/>
    </source>
</evidence>
<dbReference type="AlphaFoldDB" id="A0A1D9G544"/>
<dbReference type="EMBL" id="CP017708">
    <property type="protein sequence ID" value="AOY82654.2"/>
    <property type="molecule type" value="Genomic_DNA"/>
</dbReference>
<protein>
    <submittedName>
        <fullName evidence="3">Glycosyltransferase</fullName>
    </submittedName>
</protein>
<feature type="transmembrane region" description="Helical" evidence="1">
    <location>
        <begin position="6"/>
        <end position="22"/>
    </location>
</feature>
<keyword evidence="1" id="KW-1133">Transmembrane helix</keyword>
<dbReference type="Gene3D" id="3.90.550.10">
    <property type="entry name" value="Spore Coat Polysaccharide Biosynthesis Protein SpsA, Chain A"/>
    <property type="match status" value="1"/>
</dbReference>
<proteinExistence type="predicted"/>
<accession>A0A1D9G544</accession>
<dbReference type="InterPro" id="IPR029044">
    <property type="entry name" value="Nucleotide-diphossugar_trans"/>
</dbReference>
<evidence type="ECO:0000313" key="4">
    <source>
        <dbReference type="Proteomes" id="UP000176944"/>
    </source>
</evidence>
<evidence type="ECO:0000259" key="2">
    <source>
        <dbReference type="Pfam" id="PF00535"/>
    </source>
</evidence>
<evidence type="ECO:0000256" key="1">
    <source>
        <dbReference type="SAM" id="Phobius"/>
    </source>
</evidence>
<keyword evidence="1" id="KW-0472">Membrane</keyword>
<gene>
    <name evidence="3" type="ORF">BJP36_24775</name>
</gene>
<dbReference type="Pfam" id="PF00535">
    <property type="entry name" value="Glycos_transf_2"/>
    <property type="match status" value="1"/>
</dbReference>
<feature type="transmembrane region" description="Helical" evidence="1">
    <location>
        <begin position="363"/>
        <end position="386"/>
    </location>
</feature>
<organism evidence="3 4">
    <name type="scientific">Moorena producens (strain JHB)</name>
    <dbReference type="NCBI Taxonomy" id="1454205"/>
    <lineage>
        <taxon>Bacteria</taxon>
        <taxon>Bacillati</taxon>
        <taxon>Cyanobacteriota</taxon>
        <taxon>Cyanophyceae</taxon>
        <taxon>Coleofasciculales</taxon>
        <taxon>Coleofasciculaceae</taxon>
        <taxon>Moorena</taxon>
    </lineage>
</organism>
<feature type="domain" description="Glycosyltransferase 2-like" evidence="2">
    <location>
        <begin position="54"/>
        <end position="237"/>
    </location>
</feature>
<keyword evidence="1" id="KW-0812">Transmembrane</keyword>
<sequence length="462" mass="50800">MDTIGLGITVLSLGIWIGLLGFRGQFWRADQRLLLDTFPTRSVGEGESLPKVCAVIPARNEAELVPTTLRSLLAQDYPGCLTVIVVDDQSTDQTATIAQALAEESNQSSERFQLEVLSGQTLPPGWTGKLWALEQGIRYGQQQTPAPDYFLLTDADIEHDPANLRQLVIKAEMEHLDLVSLMVLLRCQDFWERLLIPAFVFFFQKLYPFAWVNNPTKSTAAAAGGCILIRHQALNRIGGIEVVRQALIDDCALAQAVKSSRLLAEVGNREQGTGNSGQELTQSDAARSWGFPAGATASRTLSEKYFCNRSSNQSRSSSGSLSGLGGIWLGLSQSTRSLRPYPSLASIWNMIARTAFTQLEYSPWLLVGTVMAMTLIYLVPPIGLIISVLTGHWLNAIASFVTWLLMALAYLPTLRLYKCSPLLGFCLPGIGLLYTLMTIDSAWRHWQGRGGVWKGRVYSVEG</sequence>
<dbReference type="PANTHER" id="PTHR43646:SF3">
    <property type="entry name" value="SLR1566 PROTEIN"/>
    <property type="match status" value="1"/>
</dbReference>